<gene>
    <name evidence="3" type="ORF">GTP44_13930</name>
</gene>
<proteinExistence type="predicted"/>
<accession>A0A6L8MLG0</accession>
<dbReference type="InterPro" id="IPR011010">
    <property type="entry name" value="DNA_brk_join_enz"/>
</dbReference>
<evidence type="ECO:0000313" key="4">
    <source>
        <dbReference type="Proteomes" id="UP000474565"/>
    </source>
</evidence>
<dbReference type="SUPFAM" id="SSF56349">
    <property type="entry name" value="DNA breaking-rejoining enzymes"/>
    <property type="match status" value="1"/>
</dbReference>
<dbReference type="GO" id="GO:0015074">
    <property type="term" value="P:DNA integration"/>
    <property type="evidence" value="ECO:0007669"/>
    <property type="project" value="InterPro"/>
</dbReference>
<name>A0A6L8MLG0_9BURK</name>
<dbReference type="GO" id="GO:0006310">
    <property type="term" value="P:DNA recombination"/>
    <property type="evidence" value="ECO:0007669"/>
    <property type="project" value="UniProtKB-KW"/>
</dbReference>
<organism evidence="3 4">
    <name type="scientific">Duganella lactea</name>
    <dbReference type="NCBI Taxonomy" id="2692173"/>
    <lineage>
        <taxon>Bacteria</taxon>
        <taxon>Pseudomonadati</taxon>
        <taxon>Pseudomonadota</taxon>
        <taxon>Betaproteobacteria</taxon>
        <taxon>Burkholderiales</taxon>
        <taxon>Oxalobacteraceae</taxon>
        <taxon>Telluria group</taxon>
        <taxon>Duganella</taxon>
    </lineage>
</organism>
<protein>
    <submittedName>
        <fullName evidence="3">Uncharacterized protein</fullName>
    </submittedName>
</protein>
<evidence type="ECO:0000313" key="3">
    <source>
        <dbReference type="EMBL" id="MYM83051.1"/>
    </source>
</evidence>
<reference evidence="3 4" key="1">
    <citation type="submission" date="2019-12" db="EMBL/GenBank/DDBJ databases">
        <title>Novel species isolated from a subtropical stream in China.</title>
        <authorList>
            <person name="Lu H."/>
        </authorList>
    </citation>
    <scope>NUCLEOTIDE SEQUENCE [LARGE SCALE GENOMIC DNA]</scope>
    <source>
        <strain evidence="3 4">FT50W</strain>
    </source>
</reference>
<feature type="region of interest" description="Disordered" evidence="2">
    <location>
        <begin position="304"/>
        <end position="343"/>
    </location>
</feature>
<dbReference type="RefSeq" id="WP_161019905.1">
    <property type="nucleotide sequence ID" value="NZ_WWCP01000015.1"/>
</dbReference>
<dbReference type="Proteomes" id="UP000474565">
    <property type="component" value="Unassembled WGS sequence"/>
</dbReference>
<dbReference type="GO" id="GO:0003677">
    <property type="term" value="F:DNA binding"/>
    <property type="evidence" value="ECO:0007669"/>
    <property type="project" value="InterPro"/>
</dbReference>
<sequence>MKTATPLAKNSQSEYARRAALLSRGWDMAKATKNERYAMRAAGVWEYRRQIKAALRQADKATRSQDFLAPTRQQMWALEVEKAEKLMAALEEFRALSWTDFAHARKQQSDHKKQAATDAQLEVFFNAVGASEFRQAFLVTEFSGCRGQELGNGVRIETKKINGAPALSFFVESVKADGKKKGLDLREVVSRYPVDAAPAVQKRWRELAKQVAENRRPLVVKLDATEGLSAGQRFTKIFCYFAKKSKLPISAYSMRHRVSAQSKAAGNSESTAAVLGHQTTETQRYYGRAGEAWWRRRVASGDNRSQSLWRQNPGACTANWPPCRIQDPNHSEYEHSASPNKHS</sequence>
<dbReference type="AlphaFoldDB" id="A0A6L8MLG0"/>
<evidence type="ECO:0000256" key="1">
    <source>
        <dbReference type="ARBA" id="ARBA00023172"/>
    </source>
</evidence>
<dbReference type="EMBL" id="WWCP01000015">
    <property type="protein sequence ID" value="MYM83051.1"/>
    <property type="molecule type" value="Genomic_DNA"/>
</dbReference>
<comment type="caution">
    <text evidence="3">The sequence shown here is derived from an EMBL/GenBank/DDBJ whole genome shotgun (WGS) entry which is preliminary data.</text>
</comment>
<evidence type="ECO:0000256" key="2">
    <source>
        <dbReference type="SAM" id="MobiDB-lite"/>
    </source>
</evidence>
<dbReference type="Gene3D" id="1.10.443.10">
    <property type="entry name" value="Intergrase catalytic core"/>
    <property type="match status" value="1"/>
</dbReference>
<keyword evidence="1" id="KW-0233">DNA recombination</keyword>
<dbReference type="InterPro" id="IPR013762">
    <property type="entry name" value="Integrase-like_cat_sf"/>
</dbReference>